<evidence type="ECO:0000256" key="2">
    <source>
        <dbReference type="SAM" id="MobiDB-lite"/>
    </source>
</evidence>
<evidence type="ECO:0000256" key="1">
    <source>
        <dbReference type="SAM" id="Coils"/>
    </source>
</evidence>
<dbReference type="CDD" id="cd07041">
    <property type="entry name" value="STAS_RsbR_RsbS_like"/>
    <property type="match status" value="1"/>
</dbReference>
<feature type="domain" description="STAS" evidence="3">
    <location>
        <begin position="634"/>
        <end position="745"/>
    </location>
</feature>
<dbReference type="PROSITE" id="PS50801">
    <property type="entry name" value="STAS"/>
    <property type="match status" value="1"/>
</dbReference>
<feature type="compositionally biased region" description="Low complexity" evidence="2">
    <location>
        <begin position="350"/>
        <end position="367"/>
    </location>
</feature>
<dbReference type="InterPro" id="IPR019494">
    <property type="entry name" value="FIST_C"/>
</dbReference>
<dbReference type="Proteomes" id="UP001150924">
    <property type="component" value="Unassembled WGS sequence"/>
</dbReference>
<dbReference type="Gene3D" id="3.30.750.24">
    <property type="entry name" value="STAS domain"/>
    <property type="match status" value="1"/>
</dbReference>
<reference evidence="4" key="1">
    <citation type="submission" date="2022-11" db="EMBL/GenBank/DDBJ databases">
        <title>Minimal conservation of predation-associated metabolite biosynthetic gene clusters underscores biosynthetic potential of Myxococcota including descriptions for ten novel species: Archangium lansinium sp. nov., Myxococcus landrumus sp. nov., Nannocystis bai.</title>
        <authorList>
            <person name="Ahearne A."/>
            <person name="Stevens C."/>
            <person name="Phillips K."/>
        </authorList>
    </citation>
    <scope>NUCLEOTIDE SEQUENCE</scope>
    <source>
        <strain evidence="4">Na p29</strain>
    </source>
</reference>
<dbReference type="InterPro" id="IPR013702">
    <property type="entry name" value="FIST_domain_N"/>
</dbReference>
<dbReference type="PANTHER" id="PTHR33745">
    <property type="entry name" value="RSBT ANTAGONIST PROTEIN RSBS-RELATED"/>
    <property type="match status" value="1"/>
</dbReference>
<dbReference type="InterPro" id="IPR002645">
    <property type="entry name" value="STAS_dom"/>
</dbReference>
<dbReference type="PANTHER" id="PTHR33745:SF1">
    <property type="entry name" value="RSBT ANTAGONIST PROTEIN RSBS"/>
    <property type="match status" value="1"/>
</dbReference>
<feature type="region of interest" description="Disordered" evidence="2">
    <location>
        <begin position="323"/>
        <end position="372"/>
    </location>
</feature>
<dbReference type="Pfam" id="PF08495">
    <property type="entry name" value="FIST"/>
    <property type="match status" value="1"/>
</dbReference>
<feature type="coiled-coil region" evidence="1">
    <location>
        <begin position="599"/>
        <end position="633"/>
    </location>
</feature>
<name>A0A9X3EPV4_9BACT</name>
<keyword evidence="5" id="KW-1185">Reference proteome</keyword>
<proteinExistence type="predicted"/>
<dbReference type="SMART" id="SM00897">
    <property type="entry name" value="FIST"/>
    <property type="match status" value="1"/>
</dbReference>
<dbReference type="Pfam" id="PF01740">
    <property type="entry name" value="STAS"/>
    <property type="match status" value="1"/>
</dbReference>
<gene>
    <name evidence="4" type="ORF">OV079_03065</name>
</gene>
<evidence type="ECO:0000259" key="3">
    <source>
        <dbReference type="PROSITE" id="PS50801"/>
    </source>
</evidence>
<organism evidence="4 5">
    <name type="scientific">Nannocystis pusilla</name>
    <dbReference type="NCBI Taxonomy" id="889268"/>
    <lineage>
        <taxon>Bacteria</taxon>
        <taxon>Pseudomonadati</taxon>
        <taxon>Myxococcota</taxon>
        <taxon>Polyangia</taxon>
        <taxon>Nannocystales</taxon>
        <taxon>Nannocystaceae</taxon>
        <taxon>Nannocystis</taxon>
    </lineage>
</organism>
<dbReference type="EMBL" id="JAPNKE010000002">
    <property type="protein sequence ID" value="MCY1004566.1"/>
    <property type="molecule type" value="Genomic_DNA"/>
</dbReference>
<feature type="compositionally biased region" description="Low complexity" evidence="2">
    <location>
        <begin position="323"/>
        <end position="340"/>
    </location>
</feature>
<dbReference type="SUPFAM" id="SSF52091">
    <property type="entry name" value="SpoIIaa-like"/>
    <property type="match status" value="1"/>
</dbReference>
<evidence type="ECO:0000313" key="5">
    <source>
        <dbReference type="Proteomes" id="UP001150924"/>
    </source>
</evidence>
<dbReference type="RefSeq" id="WP_267766122.1">
    <property type="nucleotide sequence ID" value="NZ_JAPNKE010000002.1"/>
</dbReference>
<evidence type="ECO:0000313" key="4">
    <source>
        <dbReference type="EMBL" id="MCY1004566.1"/>
    </source>
</evidence>
<dbReference type="InterPro" id="IPR036513">
    <property type="entry name" value="STAS_dom_sf"/>
</dbReference>
<dbReference type="Pfam" id="PF10442">
    <property type="entry name" value="FIST_C"/>
    <property type="match status" value="1"/>
</dbReference>
<comment type="caution">
    <text evidence="4">The sequence shown here is derived from an EMBL/GenBank/DDBJ whole genome shotgun (WGS) entry which is preliminary data.</text>
</comment>
<sequence>MKSESRLLARAVVSRDKLARAAGGTLAREIRAAFGAEPPAVALLYATVDHDQEALLGAVREGLGSTPIVGCSTSGLMGRGSFHEGNYAAGIVGLGGPALRAAAAMVEDFARDTVARGHAVGRELRDGLQGASPRVVIVHGDPLGGADFESFTRAVQAELGCPAVGGGAGQPWGVFAQTYQYLGDRVRSGAAVAVALGGEFVAEIATSTGTEPTTSTTTVTRTDGNVLLELDGRPALEVYSEFQGRELLRELDNEATAKVALGVEFAAPPAESDALTPYVVRAPFALDTRRGGLVMAAPLPEGIRIVFHLRSIRAALEGAEQAARAGEAPAGPRDPAGDGLRVQRADRAAARQARGGARAVAGPTGAGPRRRVARHAGVGRGGAVRIARHLLQLHVSDARAGGVSPMSDEDLQRKQAQLLAQREAELHALRRQHERALSWWSTFHALETDVDAQASLQSTCDRWCGLLLDELDFQAAAVLRIGDDEVEALSWPSHLGEPPAAIAGPGLVAELRARRGGLLNAPEGALAALAGALRLERFLWCVISPGPDLELLALAGFDARAARFRVPFVEADVEQFQWVARHLETVLRNVLLMQTLAQHERVQQMHEALARQREELEQRLATITAQAETIRRLSTPVLELWDGILVLPIIGAIDPHRAENMMEGLLTRLVATRARSVILDVTGVDALDAAAADHILGVTRAASLLGARCVLTGVRPAVADTLAGLGVGFGDLRAFRDLRAGLRHCLQEQAERASR</sequence>
<keyword evidence="1" id="KW-0175">Coiled coil</keyword>
<accession>A0A9X3EPV4</accession>
<protein>
    <submittedName>
        <fullName evidence="4">FIST C-terminal domain-containing protein</fullName>
    </submittedName>
</protein>
<dbReference type="AlphaFoldDB" id="A0A9X3EPV4"/>
<dbReference type="InterPro" id="IPR051932">
    <property type="entry name" value="Bact_StressResp_Reg"/>
</dbReference>